<dbReference type="Proteomes" id="UP000017836">
    <property type="component" value="Unassembled WGS sequence"/>
</dbReference>
<dbReference type="InterPro" id="IPR001810">
    <property type="entry name" value="F-box_dom"/>
</dbReference>
<dbReference type="EMBL" id="KI392078">
    <property type="protein sequence ID" value="ERN18854.1"/>
    <property type="molecule type" value="Genomic_DNA"/>
</dbReference>
<dbReference type="KEGG" id="atr:18447224"/>
<dbReference type="GO" id="GO:0004842">
    <property type="term" value="F:ubiquitin-protein transferase activity"/>
    <property type="evidence" value="ECO:0000318"/>
    <property type="project" value="GO_Central"/>
</dbReference>
<evidence type="ECO:0000259" key="1">
    <source>
        <dbReference type="Pfam" id="PF00646"/>
    </source>
</evidence>
<name>U5D8P5_AMBTC</name>
<proteinExistence type="predicted"/>
<dbReference type="OrthoDB" id="5314306at2759"/>
<dbReference type="HOGENOM" id="CLU_055525_1_0_1"/>
<dbReference type="InterPro" id="IPR013187">
    <property type="entry name" value="F-box-assoc_dom_typ3"/>
</dbReference>
<dbReference type="Gramene" id="ERN18854">
    <property type="protein sequence ID" value="ERN18854"/>
    <property type="gene ID" value="AMTR_s00067p00135850"/>
</dbReference>
<accession>U5D8P5</accession>
<dbReference type="InterPro" id="IPR036047">
    <property type="entry name" value="F-box-like_dom_sf"/>
</dbReference>
<dbReference type="AlphaFoldDB" id="U5D8P5"/>
<dbReference type="PANTHER" id="PTHR31672:SF2">
    <property type="entry name" value="F-BOX DOMAIN-CONTAINING PROTEIN"/>
    <property type="match status" value="1"/>
</dbReference>
<feature type="domain" description="F-box associated beta-propeller type 3" evidence="2">
    <location>
        <begin position="96"/>
        <end position="280"/>
    </location>
</feature>
<dbReference type="InterPro" id="IPR011043">
    <property type="entry name" value="Gal_Oxase/kelch_b-propeller"/>
</dbReference>
<dbReference type="PANTHER" id="PTHR31672">
    <property type="entry name" value="BNACNNG10540D PROTEIN"/>
    <property type="match status" value="1"/>
</dbReference>
<dbReference type="Pfam" id="PF08268">
    <property type="entry name" value="FBA_3"/>
    <property type="match status" value="1"/>
</dbReference>
<evidence type="ECO:0000313" key="4">
    <source>
        <dbReference type="Proteomes" id="UP000017836"/>
    </source>
</evidence>
<dbReference type="Pfam" id="PF00646">
    <property type="entry name" value="F-box"/>
    <property type="match status" value="1"/>
</dbReference>
<dbReference type="OMA" id="ERTWVEQ"/>
<reference evidence="4" key="1">
    <citation type="journal article" date="2013" name="Science">
        <title>The Amborella genome and the evolution of flowering plants.</title>
        <authorList>
            <consortium name="Amborella Genome Project"/>
        </authorList>
    </citation>
    <scope>NUCLEOTIDE SEQUENCE [LARGE SCALE GENOMIC DNA]</scope>
</reference>
<evidence type="ECO:0000259" key="2">
    <source>
        <dbReference type="Pfam" id="PF08268"/>
    </source>
</evidence>
<evidence type="ECO:0000313" key="3">
    <source>
        <dbReference type="EMBL" id="ERN18854.1"/>
    </source>
</evidence>
<feature type="domain" description="F-box" evidence="1">
    <location>
        <begin position="7"/>
        <end position="39"/>
    </location>
</feature>
<protein>
    <recommendedName>
        <fullName evidence="5">F-box domain-containing protein</fullName>
    </recommendedName>
</protein>
<dbReference type="SUPFAM" id="SSF81383">
    <property type="entry name" value="F-box domain"/>
    <property type="match status" value="1"/>
</dbReference>
<sequence length="358" mass="41807">MGSLTCMLPDDIMVDILKALPLETIHRFKAVSKTWEQFLSCYNFMRIFSISPSLETQPLYVFLGENCNERHLLYANDFELNNPPSSQKTLFHNKGLDQVACSNGMVCCLIRTKMSWRKSCSFEIGNPLIQREFIPLPEFEFDVINFAFHFNPRMRDLLLLVNSRCFRNQHSLSNFRAVQIFDSITGEWKRTRAKPPFHPGVNSMLLSIGTTCYGFSSDWNSVVAFDMKKEKWQKIPTPMRPIMGDIRIQDREGKLCIMLVTKEKEAHIWVLDEERTWVEQVRADLKEFGLRYAFVYPTLWIGDTFLLRSRGKFMAYDTNSNQMETFAGPLEWVGDFYTYCPTLLTCKFGASYKRLKLR</sequence>
<evidence type="ECO:0008006" key="5">
    <source>
        <dbReference type="Google" id="ProtNLM"/>
    </source>
</evidence>
<dbReference type="InterPro" id="IPR050796">
    <property type="entry name" value="SCF_F-box_component"/>
</dbReference>
<organism evidence="3 4">
    <name type="scientific">Amborella trichopoda</name>
    <dbReference type="NCBI Taxonomy" id="13333"/>
    <lineage>
        <taxon>Eukaryota</taxon>
        <taxon>Viridiplantae</taxon>
        <taxon>Streptophyta</taxon>
        <taxon>Embryophyta</taxon>
        <taxon>Tracheophyta</taxon>
        <taxon>Spermatophyta</taxon>
        <taxon>Magnoliopsida</taxon>
        <taxon>Amborellales</taxon>
        <taxon>Amborellaceae</taxon>
        <taxon>Amborella</taxon>
    </lineage>
</organism>
<dbReference type="SUPFAM" id="SSF50965">
    <property type="entry name" value="Galactose oxidase, central domain"/>
    <property type="match status" value="1"/>
</dbReference>
<dbReference type="GO" id="GO:0031146">
    <property type="term" value="P:SCF-dependent proteasomal ubiquitin-dependent protein catabolic process"/>
    <property type="evidence" value="ECO:0000318"/>
    <property type="project" value="GO_Central"/>
</dbReference>
<gene>
    <name evidence="3" type="ORF">AMTR_s00067p00135850</name>
</gene>
<keyword evidence="4" id="KW-1185">Reference proteome</keyword>